<dbReference type="OrthoDB" id="2168659at2"/>
<keyword evidence="3" id="KW-1003">Cell membrane</keyword>
<dbReference type="EMBL" id="LQWZ01000036">
    <property type="protein sequence ID" value="OAH53211.1"/>
    <property type="molecule type" value="Genomic_DNA"/>
</dbReference>
<evidence type="ECO:0000256" key="8">
    <source>
        <dbReference type="SAM" id="Phobius"/>
    </source>
</evidence>
<protein>
    <submittedName>
        <fullName evidence="9">Multidrug resistance protein SMR</fullName>
    </submittedName>
</protein>
<dbReference type="PANTHER" id="PTHR30561:SF7">
    <property type="entry name" value="GUANIDINIUM EFFLUX SYSTEM SUBUNIT GDNC-RELATED"/>
    <property type="match status" value="1"/>
</dbReference>
<dbReference type="RefSeq" id="WP_018395563.1">
    <property type="nucleotide sequence ID" value="NZ_LQWZ01000036.1"/>
</dbReference>
<proteinExistence type="inferred from homology"/>
<evidence type="ECO:0000256" key="4">
    <source>
        <dbReference type="ARBA" id="ARBA00022692"/>
    </source>
</evidence>
<keyword evidence="2" id="KW-0813">Transport</keyword>
<feature type="transmembrane region" description="Helical" evidence="8">
    <location>
        <begin position="84"/>
        <end position="103"/>
    </location>
</feature>
<evidence type="ECO:0000313" key="9">
    <source>
        <dbReference type="EMBL" id="OAH53211.1"/>
    </source>
</evidence>
<reference evidence="9 10" key="1">
    <citation type="submission" date="2016-01" db="EMBL/GenBank/DDBJ databases">
        <title>Investigation of taxonomic status of Bacillus aminovorans.</title>
        <authorList>
            <person name="Verma A."/>
            <person name="Pal Y."/>
            <person name="Krishnamurthi S."/>
        </authorList>
    </citation>
    <scope>NUCLEOTIDE SEQUENCE [LARGE SCALE GENOMIC DNA]</scope>
    <source>
        <strain evidence="9 10">DSM 4337</strain>
    </source>
</reference>
<dbReference type="GO" id="GO:0005886">
    <property type="term" value="C:plasma membrane"/>
    <property type="evidence" value="ECO:0007669"/>
    <property type="project" value="UniProtKB-SubCell"/>
</dbReference>
<accession>A0A177KKV6</accession>
<dbReference type="InterPro" id="IPR037185">
    <property type="entry name" value="EmrE-like"/>
</dbReference>
<comment type="caution">
    <text evidence="9">The sequence shown here is derived from an EMBL/GenBank/DDBJ whole genome shotgun (WGS) entry which is preliminary data.</text>
</comment>
<evidence type="ECO:0000256" key="5">
    <source>
        <dbReference type="ARBA" id="ARBA00022989"/>
    </source>
</evidence>
<keyword evidence="4 7" id="KW-0812">Transmembrane</keyword>
<evidence type="ECO:0000256" key="2">
    <source>
        <dbReference type="ARBA" id="ARBA00022448"/>
    </source>
</evidence>
<comment type="similarity">
    <text evidence="7">Belongs to the drug/metabolite transporter (DMT) superfamily. Small multidrug resistance (SMR) (TC 2.A.7.1) family.</text>
</comment>
<dbReference type="Proteomes" id="UP000077271">
    <property type="component" value="Unassembled WGS sequence"/>
</dbReference>
<dbReference type="InterPro" id="IPR000390">
    <property type="entry name" value="Small_drug/metabolite_transptr"/>
</dbReference>
<evidence type="ECO:0000256" key="1">
    <source>
        <dbReference type="ARBA" id="ARBA00004651"/>
    </source>
</evidence>
<evidence type="ECO:0000256" key="6">
    <source>
        <dbReference type="ARBA" id="ARBA00023136"/>
    </source>
</evidence>
<dbReference type="GO" id="GO:0022857">
    <property type="term" value="F:transmembrane transporter activity"/>
    <property type="evidence" value="ECO:0007669"/>
    <property type="project" value="InterPro"/>
</dbReference>
<feature type="transmembrane region" description="Helical" evidence="8">
    <location>
        <begin position="31"/>
        <end position="49"/>
    </location>
</feature>
<gene>
    <name evidence="9" type="ORF">AWH48_12730</name>
</gene>
<dbReference type="FunFam" id="1.10.3730.20:FF:000001">
    <property type="entry name" value="Quaternary ammonium compound resistance transporter SugE"/>
    <property type="match status" value="1"/>
</dbReference>
<name>A0A177KKV6_9BACI</name>
<sequence>MNRNWLFVFLGGALEILWVSGLKHSSNAFELLMTVITITVSFFLLTIASRSLPVGTLYAVFAGIGTAGTVLVEMVVFGEPFSPVKILLIATLLGGVVGLKVLSSREDSSEFKKQEEVA</sequence>
<keyword evidence="6 8" id="KW-0472">Membrane</keyword>
<dbReference type="SUPFAM" id="SSF103481">
    <property type="entry name" value="Multidrug resistance efflux transporter EmrE"/>
    <property type="match status" value="1"/>
</dbReference>
<evidence type="ECO:0000256" key="3">
    <source>
        <dbReference type="ARBA" id="ARBA00022475"/>
    </source>
</evidence>
<dbReference type="AlphaFoldDB" id="A0A177KKV6"/>
<evidence type="ECO:0000256" key="7">
    <source>
        <dbReference type="RuleBase" id="RU003942"/>
    </source>
</evidence>
<comment type="subcellular location">
    <subcellularLocation>
        <location evidence="1 7">Cell membrane</location>
        <topology evidence="1 7">Multi-pass membrane protein</topology>
    </subcellularLocation>
</comment>
<dbReference type="PANTHER" id="PTHR30561">
    <property type="entry name" value="SMR FAMILY PROTON-DEPENDENT DRUG EFFLUX TRANSPORTER SUGE"/>
    <property type="match status" value="1"/>
</dbReference>
<keyword evidence="5 8" id="KW-1133">Transmembrane helix</keyword>
<feature type="transmembrane region" description="Helical" evidence="8">
    <location>
        <begin position="56"/>
        <end position="78"/>
    </location>
</feature>
<dbReference type="Gene3D" id="1.10.3730.20">
    <property type="match status" value="1"/>
</dbReference>
<evidence type="ECO:0000313" key="10">
    <source>
        <dbReference type="Proteomes" id="UP000077271"/>
    </source>
</evidence>
<dbReference type="InterPro" id="IPR045324">
    <property type="entry name" value="Small_multidrug_res"/>
</dbReference>
<organism evidence="9 10">
    <name type="scientific">Domibacillus aminovorans</name>
    <dbReference type="NCBI Taxonomy" id="29332"/>
    <lineage>
        <taxon>Bacteria</taxon>
        <taxon>Bacillati</taxon>
        <taxon>Bacillota</taxon>
        <taxon>Bacilli</taxon>
        <taxon>Bacillales</taxon>
        <taxon>Bacillaceae</taxon>
        <taxon>Domibacillus</taxon>
    </lineage>
</organism>
<dbReference type="Pfam" id="PF00893">
    <property type="entry name" value="Multi_Drug_Res"/>
    <property type="match status" value="1"/>
</dbReference>